<dbReference type="GO" id="GO:0008757">
    <property type="term" value="F:S-adenosylmethionine-dependent methyltransferase activity"/>
    <property type="evidence" value="ECO:0007669"/>
    <property type="project" value="InterPro"/>
</dbReference>
<reference evidence="2 3" key="1">
    <citation type="journal article" date="2016" name="Nat. Commun.">
        <title>Thousands of microbial genomes shed light on interconnected biogeochemical processes in an aquifer system.</title>
        <authorList>
            <person name="Anantharaman K."/>
            <person name="Brown C.T."/>
            <person name="Hug L.A."/>
            <person name="Sharon I."/>
            <person name="Castelle C.J."/>
            <person name="Probst A.J."/>
            <person name="Thomas B.C."/>
            <person name="Singh A."/>
            <person name="Wilkins M.J."/>
            <person name="Karaoz U."/>
            <person name="Brodie E.L."/>
            <person name="Williams K.H."/>
            <person name="Hubbard S.S."/>
            <person name="Banfield J.F."/>
        </authorList>
    </citation>
    <scope>NUCLEOTIDE SEQUENCE [LARGE SCALE GENOMIC DNA]</scope>
</reference>
<evidence type="ECO:0000313" key="2">
    <source>
        <dbReference type="EMBL" id="OHA13237.1"/>
    </source>
</evidence>
<gene>
    <name evidence="2" type="ORF">A3G49_00990</name>
</gene>
<accession>A0A1G2LNP2</accession>
<dbReference type="AlphaFoldDB" id="A0A1G2LNP2"/>
<comment type="caution">
    <text evidence="2">The sequence shown here is derived from an EMBL/GenBank/DDBJ whole genome shotgun (WGS) entry which is preliminary data.</text>
</comment>
<dbReference type="InterPro" id="IPR013216">
    <property type="entry name" value="Methyltransf_11"/>
</dbReference>
<sequence>MIITKQQIAEGYDKIAEKIYVSDTFYNEVMAIEKNWHGAVLDAGCGQAPILQKLQDLKFKYGKITRLVGIDISDKLLEMARQKVPEADIIKADIDKMPFAENSFDFIVMVDVFQYLLDFGQALAEIRRVLKPGGKFIVTVPNKNWLLFESYIKRRKNIQPIEDHFFTFNEMAGLLKKYGFGIANYRGADCFRYYAPYHKYEMWLAVLVPFIHKKMKKIIFKTVKHL</sequence>
<dbReference type="Gene3D" id="3.40.50.150">
    <property type="entry name" value="Vaccinia Virus protein VP39"/>
    <property type="match status" value="1"/>
</dbReference>
<dbReference type="Pfam" id="PF08241">
    <property type="entry name" value="Methyltransf_11"/>
    <property type="match status" value="1"/>
</dbReference>
<proteinExistence type="predicted"/>
<name>A0A1G2LNP2_9BACT</name>
<dbReference type="Proteomes" id="UP000177171">
    <property type="component" value="Unassembled WGS sequence"/>
</dbReference>
<dbReference type="InterPro" id="IPR050508">
    <property type="entry name" value="Methyltransf_Superfamily"/>
</dbReference>
<organism evidence="2 3">
    <name type="scientific">Candidatus Sungbacteria bacterium RIFCSPLOWO2_12_FULL_41_11</name>
    <dbReference type="NCBI Taxonomy" id="1802286"/>
    <lineage>
        <taxon>Bacteria</taxon>
        <taxon>Candidatus Sungiibacteriota</taxon>
    </lineage>
</organism>
<dbReference type="InterPro" id="IPR029063">
    <property type="entry name" value="SAM-dependent_MTases_sf"/>
</dbReference>
<dbReference type="EMBL" id="MHQY01000032">
    <property type="protein sequence ID" value="OHA13237.1"/>
    <property type="molecule type" value="Genomic_DNA"/>
</dbReference>
<dbReference type="PANTHER" id="PTHR42912">
    <property type="entry name" value="METHYLTRANSFERASE"/>
    <property type="match status" value="1"/>
</dbReference>
<evidence type="ECO:0000313" key="3">
    <source>
        <dbReference type="Proteomes" id="UP000177171"/>
    </source>
</evidence>
<evidence type="ECO:0000259" key="1">
    <source>
        <dbReference type="Pfam" id="PF08241"/>
    </source>
</evidence>
<protein>
    <recommendedName>
        <fullName evidence="1">Methyltransferase type 11 domain-containing protein</fullName>
    </recommendedName>
</protein>
<dbReference type="CDD" id="cd02440">
    <property type="entry name" value="AdoMet_MTases"/>
    <property type="match status" value="1"/>
</dbReference>
<dbReference type="SUPFAM" id="SSF53335">
    <property type="entry name" value="S-adenosyl-L-methionine-dependent methyltransferases"/>
    <property type="match status" value="1"/>
</dbReference>
<feature type="domain" description="Methyltransferase type 11" evidence="1">
    <location>
        <begin position="41"/>
        <end position="138"/>
    </location>
</feature>